<proteinExistence type="predicted"/>
<dbReference type="AlphaFoldDB" id="A0A2M8IWC6"/>
<evidence type="ECO:0000256" key="1">
    <source>
        <dbReference type="ARBA" id="ARBA00004370"/>
    </source>
</evidence>
<comment type="caution">
    <text evidence="5">The sequence shown here is derived from an EMBL/GenBank/DDBJ whole genome shotgun (WGS) entry which is preliminary data.</text>
</comment>
<reference evidence="5 6" key="1">
    <citation type="journal article" date="2018" name="Int. J. Syst. Evol. Microbiol.">
        <title>Pseudooceanicola lipolyticus sp. nov., a marine alphaproteobacterium, reclassification of Oceanicola flagellatus as Pseudooceanicola flagellatus comb. nov. and emended description of the genus Pseudooceanicola.</title>
        <authorList>
            <person name="Huang M.-M."/>
            <person name="Guo L.-L."/>
            <person name="Wu Y.-H."/>
            <person name="Lai Q.-L."/>
            <person name="Shao Z.-Z."/>
            <person name="Wang C.-S."/>
            <person name="Wu M."/>
            <person name="Xu X.-W."/>
        </authorList>
    </citation>
    <scope>NUCLEOTIDE SEQUENCE [LARGE SCALE GENOMIC DNA]</scope>
    <source>
        <strain evidence="5 6">157</strain>
    </source>
</reference>
<gene>
    <name evidence="5" type="ORF">CVM52_20190</name>
</gene>
<keyword evidence="4" id="KW-0472">Membrane</keyword>
<keyword evidence="3" id="KW-1133">Transmembrane helix</keyword>
<dbReference type="InterPro" id="IPR019133">
    <property type="entry name" value="MIC60"/>
</dbReference>
<evidence type="ECO:0000256" key="3">
    <source>
        <dbReference type="ARBA" id="ARBA00022989"/>
    </source>
</evidence>
<name>A0A2M8IWC6_9RHOB</name>
<keyword evidence="6" id="KW-1185">Reference proteome</keyword>
<evidence type="ECO:0000313" key="6">
    <source>
        <dbReference type="Proteomes" id="UP000231553"/>
    </source>
</evidence>
<evidence type="ECO:0000313" key="5">
    <source>
        <dbReference type="EMBL" id="PJE34836.1"/>
    </source>
</evidence>
<dbReference type="Pfam" id="PF09731">
    <property type="entry name" value="Mitofilin"/>
    <property type="match status" value="1"/>
</dbReference>
<dbReference type="RefSeq" id="WP_240621012.1">
    <property type="nucleotide sequence ID" value="NZ_PGTB01000135.1"/>
</dbReference>
<dbReference type="GO" id="GO:0016020">
    <property type="term" value="C:membrane"/>
    <property type="evidence" value="ECO:0007669"/>
    <property type="project" value="UniProtKB-SubCell"/>
</dbReference>
<keyword evidence="2" id="KW-0812">Transmembrane</keyword>
<dbReference type="EMBL" id="PGTB01000135">
    <property type="protein sequence ID" value="PJE34836.1"/>
    <property type="molecule type" value="Genomic_DNA"/>
</dbReference>
<dbReference type="Proteomes" id="UP000231553">
    <property type="component" value="Unassembled WGS sequence"/>
</dbReference>
<comment type="subcellular location">
    <subcellularLocation>
        <location evidence="1">Membrane</location>
    </subcellularLocation>
</comment>
<organism evidence="5 6">
    <name type="scientific">Pseudooceanicola lipolyticus</name>
    <dbReference type="NCBI Taxonomy" id="2029104"/>
    <lineage>
        <taxon>Bacteria</taxon>
        <taxon>Pseudomonadati</taxon>
        <taxon>Pseudomonadota</taxon>
        <taxon>Alphaproteobacteria</taxon>
        <taxon>Rhodobacterales</taxon>
        <taxon>Paracoccaceae</taxon>
        <taxon>Pseudooceanicola</taxon>
    </lineage>
</organism>
<sequence>LGARSVEPRAGDDPDAILSRAEAAVSTGQLQQALDELAALPDAAKPALADWIDSAQRRIAAKQAATALMQSQSSK</sequence>
<feature type="non-terminal residue" evidence="5">
    <location>
        <position position="1"/>
    </location>
</feature>
<accession>A0A2M8IWC6</accession>
<evidence type="ECO:0000256" key="4">
    <source>
        <dbReference type="ARBA" id="ARBA00023136"/>
    </source>
</evidence>
<evidence type="ECO:0000256" key="2">
    <source>
        <dbReference type="ARBA" id="ARBA00022692"/>
    </source>
</evidence>
<protein>
    <submittedName>
        <fullName evidence="5">Uncharacterized protein</fullName>
    </submittedName>
</protein>